<accession>A0A146KSI7</accession>
<reference evidence="1" key="1">
    <citation type="journal article" date="2016" name="Gigascience">
        <title>De novo construction of an expanded transcriptome assembly for the western tarnished plant bug, Lygus hesperus.</title>
        <authorList>
            <person name="Tassone E.E."/>
            <person name="Geib S.M."/>
            <person name="Hall B."/>
            <person name="Fabrick J.A."/>
            <person name="Brent C.S."/>
            <person name="Hull J.J."/>
        </authorList>
    </citation>
    <scope>NUCLEOTIDE SEQUENCE</scope>
</reference>
<proteinExistence type="predicted"/>
<gene>
    <name evidence="1" type="ORF">g.5883</name>
</gene>
<dbReference type="EMBL" id="GDHC01019188">
    <property type="protein sequence ID" value="JAP99440.1"/>
    <property type="molecule type" value="Transcribed_RNA"/>
</dbReference>
<protein>
    <submittedName>
        <fullName evidence="1">Uncharacterized protein</fullName>
    </submittedName>
</protein>
<evidence type="ECO:0000313" key="1">
    <source>
        <dbReference type="EMBL" id="JAP99440.1"/>
    </source>
</evidence>
<sequence length="111" mass="12315">MEQVYTTRPAGSNVRLVILAFSILVFFQQFTPIAWHVDALLQPPIEHASQTLPLHALLAQTQQVVPCLLAPSHHLPSTVRFATTLEDGATHVNSLTVPQPHLTFICTLFRP</sequence>
<organism evidence="1">
    <name type="scientific">Lygus hesperus</name>
    <name type="common">Western plant bug</name>
    <dbReference type="NCBI Taxonomy" id="30085"/>
    <lineage>
        <taxon>Eukaryota</taxon>
        <taxon>Metazoa</taxon>
        <taxon>Ecdysozoa</taxon>
        <taxon>Arthropoda</taxon>
        <taxon>Hexapoda</taxon>
        <taxon>Insecta</taxon>
        <taxon>Pterygota</taxon>
        <taxon>Neoptera</taxon>
        <taxon>Paraneoptera</taxon>
        <taxon>Hemiptera</taxon>
        <taxon>Heteroptera</taxon>
        <taxon>Panheteroptera</taxon>
        <taxon>Cimicomorpha</taxon>
        <taxon>Miridae</taxon>
        <taxon>Mirini</taxon>
        <taxon>Lygus</taxon>
    </lineage>
</organism>
<name>A0A146KSI7_LYGHE</name>
<dbReference type="AlphaFoldDB" id="A0A146KSI7"/>